<dbReference type="InterPro" id="IPR050595">
    <property type="entry name" value="Bact_response_regulator"/>
</dbReference>
<dbReference type="AlphaFoldDB" id="A0A177SRV6"/>
<dbReference type="InterPro" id="IPR001789">
    <property type="entry name" value="Sig_transdc_resp-reg_receiver"/>
</dbReference>
<evidence type="ECO:0000313" key="5">
    <source>
        <dbReference type="EMBL" id="OAI93683.1"/>
    </source>
</evidence>
<reference evidence="5 6" key="1">
    <citation type="submission" date="2016-03" db="EMBL/GenBank/DDBJ databases">
        <title>Draft Genome Assembly of Pseudomonas putida strain CBF10-2.</title>
        <authorList>
            <person name="Iyer R.S."/>
            <person name="Damania A."/>
        </authorList>
    </citation>
    <scope>NUCLEOTIDE SEQUENCE [LARGE SCALE GENOMIC DNA]</scope>
    <source>
        <strain evidence="5 6">CBF10-2</strain>
    </source>
</reference>
<dbReference type="RefSeq" id="WP_064302202.1">
    <property type="nucleotide sequence ID" value="NZ_LUCV01000010.1"/>
</dbReference>
<comment type="caution">
    <text evidence="5">The sequence shown here is derived from an EMBL/GenBank/DDBJ whole genome shotgun (WGS) entry which is preliminary data.</text>
</comment>
<feature type="compositionally biased region" description="Low complexity" evidence="3">
    <location>
        <begin position="157"/>
        <end position="187"/>
    </location>
</feature>
<feature type="region of interest" description="Disordered" evidence="3">
    <location>
        <begin position="157"/>
        <end position="196"/>
    </location>
</feature>
<feature type="domain" description="Response regulatory" evidence="4">
    <location>
        <begin position="5"/>
        <end position="123"/>
    </location>
</feature>
<evidence type="ECO:0000259" key="4">
    <source>
        <dbReference type="PROSITE" id="PS50110"/>
    </source>
</evidence>
<dbReference type="PROSITE" id="PS50110">
    <property type="entry name" value="RESPONSE_REGULATORY"/>
    <property type="match status" value="1"/>
</dbReference>
<name>A0A177SRV6_PSEPU</name>
<dbReference type="Pfam" id="PF00072">
    <property type="entry name" value="Response_reg"/>
    <property type="match status" value="1"/>
</dbReference>
<dbReference type="Gene3D" id="3.40.50.2300">
    <property type="match status" value="1"/>
</dbReference>
<sequence length="298" mass="32117">MSKVSVLVVDDAPFIRDLVKKCLRNYFPGMVIEDAVNGRKAQTLMTKDVFDMVLCDWEMPEMSGLELLTWCRQQDALKALPFIMVTSRGDKENVVQAIHAGVSDYVGKPFTNEQLLTKVKKALAKVGKLEAAMAGGPARTSTGFANDSLSALTGNAPKTAAATTAPAPAAKPLINAPAPQAQPASPSGRGQGQLRLSSGNQPCIIKALTLKEASLVVRRSDALPQVLEGAVLDLEQGENSEIARLNGYLHSVAAMEPKPDSDWLQLIFRFVDQDAQKLDYLSRLIARGTAQKQYIPSA</sequence>
<evidence type="ECO:0000256" key="1">
    <source>
        <dbReference type="ARBA" id="ARBA00022553"/>
    </source>
</evidence>
<gene>
    <name evidence="5" type="ORF">AYO28_13160</name>
</gene>
<dbReference type="InterPro" id="IPR011006">
    <property type="entry name" value="CheY-like_superfamily"/>
</dbReference>
<dbReference type="Proteomes" id="UP000077752">
    <property type="component" value="Unassembled WGS sequence"/>
</dbReference>
<dbReference type="GO" id="GO:0000160">
    <property type="term" value="P:phosphorelay signal transduction system"/>
    <property type="evidence" value="ECO:0007669"/>
    <property type="project" value="InterPro"/>
</dbReference>
<feature type="modified residue" description="4-aspartylphosphate" evidence="2">
    <location>
        <position position="56"/>
    </location>
</feature>
<evidence type="ECO:0000256" key="2">
    <source>
        <dbReference type="PROSITE-ProRule" id="PRU00169"/>
    </source>
</evidence>
<accession>A0A177SRV6</accession>
<dbReference type="SUPFAM" id="SSF52172">
    <property type="entry name" value="CheY-like"/>
    <property type="match status" value="1"/>
</dbReference>
<dbReference type="PANTHER" id="PTHR44591">
    <property type="entry name" value="STRESS RESPONSE REGULATOR PROTEIN 1"/>
    <property type="match status" value="1"/>
</dbReference>
<organism evidence="5 6">
    <name type="scientific">Pseudomonas putida</name>
    <name type="common">Arthrobacter siderocapsulatus</name>
    <dbReference type="NCBI Taxonomy" id="303"/>
    <lineage>
        <taxon>Bacteria</taxon>
        <taxon>Pseudomonadati</taxon>
        <taxon>Pseudomonadota</taxon>
        <taxon>Gammaproteobacteria</taxon>
        <taxon>Pseudomonadales</taxon>
        <taxon>Pseudomonadaceae</taxon>
        <taxon>Pseudomonas</taxon>
    </lineage>
</organism>
<evidence type="ECO:0000313" key="6">
    <source>
        <dbReference type="Proteomes" id="UP000077752"/>
    </source>
</evidence>
<evidence type="ECO:0000256" key="3">
    <source>
        <dbReference type="SAM" id="MobiDB-lite"/>
    </source>
</evidence>
<dbReference type="SMART" id="SM00448">
    <property type="entry name" value="REC"/>
    <property type="match status" value="1"/>
</dbReference>
<keyword evidence="1 2" id="KW-0597">Phosphoprotein</keyword>
<proteinExistence type="predicted"/>
<dbReference type="PANTHER" id="PTHR44591:SF3">
    <property type="entry name" value="RESPONSE REGULATORY DOMAIN-CONTAINING PROTEIN"/>
    <property type="match status" value="1"/>
</dbReference>
<protein>
    <submittedName>
        <fullName evidence="5">Two-component system response regulator</fullName>
    </submittedName>
</protein>
<dbReference type="EMBL" id="LUCV01000010">
    <property type="protein sequence ID" value="OAI93683.1"/>
    <property type="molecule type" value="Genomic_DNA"/>
</dbReference>